<dbReference type="PANTHER" id="PTHR33683:SF46">
    <property type="entry name" value="SUSHI DOMAIN-CONTAINING PROTEIN"/>
    <property type="match status" value="1"/>
</dbReference>
<feature type="compositionally biased region" description="Polar residues" evidence="1">
    <location>
        <begin position="793"/>
        <end position="812"/>
    </location>
</feature>
<evidence type="ECO:0000313" key="4">
    <source>
        <dbReference type="Proteomes" id="UP001054902"/>
    </source>
</evidence>
<comment type="caution">
    <text evidence="3">The sequence shown here is derived from an EMBL/GenBank/DDBJ whole genome shotgun (WGS) entry which is preliminary data.</text>
</comment>
<dbReference type="AlphaFoldDB" id="A0AAD3H1F8"/>
<evidence type="ECO:0000313" key="3">
    <source>
        <dbReference type="EMBL" id="GFH46850.1"/>
    </source>
</evidence>
<reference evidence="3 4" key="1">
    <citation type="journal article" date="2021" name="Sci. Rep.">
        <title>The genome of the diatom Chaetoceros tenuissimus carries an ancient integrated fragment of an extant virus.</title>
        <authorList>
            <person name="Hongo Y."/>
            <person name="Kimura K."/>
            <person name="Takaki Y."/>
            <person name="Yoshida Y."/>
            <person name="Baba S."/>
            <person name="Kobayashi G."/>
            <person name="Nagasaki K."/>
            <person name="Hano T."/>
            <person name="Tomaru Y."/>
        </authorList>
    </citation>
    <scope>NUCLEOTIDE SEQUENCE [LARGE SCALE GENOMIC DNA]</scope>
    <source>
        <strain evidence="3 4">NIES-3715</strain>
    </source>
</reference>
<dbReference type="PANTHER" id="PTHR33683">
    <property type="entry name" value="1, PUTATIVE-RELATED"/>
    <property type="match status" value="1"/>
</dbReference>
<dbReference type="Proteomes" id="UP001054902">
    <property type="component" value="Unassembled WGS sequence"/>
</dbReference>
<gene>
    <name evidence="3" type="ORF">CTEN210_03324</name>
</gene>
<organism evidence="3 4">
    <name type="scientific">Chaetoceros tenuissimus</name>
    <dbReference type="NCBI Taxonomy" id="426638"/>
    <lineage>
        <taxon>Eukaryota</taxon>
        <taxon>Sar</taxon>
        <taxon>Stramenopiles</taxon>
        <taxon>Ochrophyta</taxon>
        <taxon>Bacillariophyta</taxon>
        <taxon>Coscinodiscophyceae</taxon>
        <taxon>Chaetocerotophycidae</taxon>
        <taxon>Chaetocerotales</taxon>
        <taxon>Chaetocerotaceae</taxon>
        <taxon>Chaetoceros</taxon>
    </lineage>
</organism>
<name>A0AAD3H1F8_9STRA</name>
<keyword evidence="4" id="KW-1185">Reference proteome</keyword>
<evidence type="ECO:0000256" key="2">
    <source>
        <dbReference type="SAM" id="Phobius"/>
    </source>
</evidence>
<feature type="region of interest" description="Disordered" evidence="1">
    <location>
        <begin position="740"/>
        <end position="841"/>
    </location>
</feature>
<evidence type="ECO:0000256" key="1">
    <source>
        <dbReference type="SAM" id="MobiDB-lite"/>
    </source>
</evidence>
<dbReference type="EMBL" id="BLLK01000022">
    <property type="protein sequence ID" value="GFH46850.1"/>
    <property type="molecule type" value="Genomic_DNA"/>
</dbReference>
<sequence length="841" mass="94909">MLYHDSSLYYGRYNSQTKHLPALIKHKGTRRAVSYKPNRELHDLKTLMHYLETTFDGDVANDGTMFDVRASPIQAVEIVSLSFHTSSIGACDVEVYSKSGSHQYFEENRGAWDLILNQNMQCKGPGKETVLDEDMFIEGNNNLRIEKGSERSFYIRSSRKLLYSTTNNFDQVYVEDSHVQILEGSGLDAFFQGFQPSRMWNGRLGYKTDTNSMHVLNQGCSRYIQTESAENENINFGVMFDVSSMKSSGGLTINGFQLFASTSSAVEYKIYTIPSTYLLGKGSMTPWNDAIASGYAEPDKNGMITITPDNGEDFKSVQLGPKDSKGFYISLTTKHLKYHTTSASTGANYIINGDLAIKVGVGVGSYPQKSTFYSGRGFYGRILYISDDDCDLDSEIDYQFTVNYPKTWSVMDIFSEIEFRIKNVWPDLFIKEPIFKRLKNMYNLAFDEVKSIEDNGTLGPCQTSKDGFRCARITSKIVFSHEDGADEDYIQYAVLQYADRLIKSLNLGELECFYAGDEPLETLLKISLSGVPDNLMGKDELALFEKITKKYLKENAQSEDAKILSVEVTQQKMQDSLSIESRRLDEGSIDITTLITGKHRPPSPGLDFNDLVEESVNSDDSTFKNELIQSTKDQGIEYFSTVEEINAIAMSTYEPTKPPSDGGLAYGDYNVNEQGLGLIANIVIVIAASIFTFGIVFGAFIYRKKRKEEKKYMNKYDYDVESEDEEDVLFVDMLKHKDSRKQVDKEKSKRGPPRSAFNRNKIDQGEESSNIFDDDRMDRMPSYNPENADSGRRINQSTPSLHKTNYDNSVNDGLQGMGNRSDHGSYDDESCSDDYSSDSRK</sequence>
<keyword evidence="2" id="KW-0472">Membrane</keyword>
<feature type="compositionally biased region" description="Acidic residues" evidence="1">
    <location>
        <begin position="827"/>
        <end position="841"/>
    </location>
</feature>
<keyword evidence="2" id="KW-1133">Transmembrane helix</keyword>
<proteinExistence type="predicted"/>
<feature type="transmembrane region" description="Helical" evidence="2">
    <location>
        <begin position="678"/>
        <end position="702"/>
    </location>
</feature>
<keyword evidence="2" id="KW-0812">Transmembrane</keyword>
<accession>A0AAD3H1F8</accession>
<feature type="compositionally biased region" description="Basic and acidic residues" evidence="1">
    <location>
        <begin position="740"/>
        <end position="749"/>
    </location>
</feature>
<protein>
    <submittedName>
        <fullName evidence="3">Uncharacterized protein</fullName>
    </submittedName>
</protein>